<reference evidence="1" key="1">
    <citation type="submission" date="2022-10" db="EMBL/GenBank/DDBJ databases">
        <title>Complete Genome of Trichothecium roseum strain YXFP-22015, a Plant Pathogen Isolated from Citrus.</title>
        <authorList>
            <person name="Wang Y."/>
            <person name="Zhu L."/>
        </authorList>
    </citation>
    <scope>NUCLEOTIDE SEQUENCE</scope>
    <source>
        <strain evidence="1">YXFP-22015</strain>
    </source>
</reference>
<evidence type="ECO:0000313" key="1">
    <source>
        <dbReference type="EMBL" id="KAI9900942.1"/>
    </source>
</evidence>
<sequence length="678" mass="76261">MVGQPVTIAPAPSNGSSSTRLNTSHVQRHPYTCQTCAKRKVKCDKIMPKCSSCNKARIDCSYSAPGPRARRPKVSSEMLERLARYERTLRRHGLLEEADQAFASEYDTQEVKSESISFHWNRASPPTAGKLMPAAAGKTRYIDSSLWRSLEEGGASDDEDDGSDVGVAAQGFAADPLTASFLGHRQSVLDYHPPPETALLLWQTHANNVEPLCKILHLPSTAEMVKKVSHNPISGTDADACLLFAVYHFAVSSMTNDDCMDKLGMPRKQLLEYYNFAARQALVNASFLRTSDFVVLQALVLFLMACRHTYDAHTYWALTGVAVRISQRMGLHKDGDTLGLPPFDVQMRRRLFYQLLPLEGMASQMSGIELPIVPDAWNTKPPLNINDDQIWPGMTEVPEPQTGATEMLFCLSRACMGTSLLRIRSNQRPLQFKDSDEAKRAIDHAESEIELRYIRYCDISNPLHFLAMGLGRCGITAMRLRARLPSVRAKTASETERRDVLQLAFKILDTDIAVYANTGVKRYWWYVRPMFLWGTWDALILVLATLREKEILSPDEVVSAWDRIQRMYENHGKPLIESKRAFHGALARLVLRAWEANPSRSCPPEPSFISGLRSARDQKFKSQSVCTFDNDTPEDGAILKDFESVTVAEKPGLGEVDEFKFDDTDWAFFDELMRNHQA</sequence>
<proteinExistence type="predicted"/>
<name>A0ACC0V400_9HYPO</name>
<evidence type="ECO:0000313" key="2">
    <source>
        <dbReference type="Proteomes" id="UP001163324"/>
    </source>
</evidence>
<protein>
    <submittedName>
        <fullName evidence="1">Uncharacterized protein</fullName>
    </submittedName>
</protein>
<comment type="caution">
    <text evidence="1">The sequence shown here is derived from an EMBL/GenBank/DDBJ whole genome shotgun (WGS) entry which is preliminary data.</text>
</comment>
<gene>
    <name evidence="1" type="ORF">N3K66_005204</name>
</gene>
<keyword evidence="2" id="KW-1185">Reference proteome</keyword>
<dbReference type="EMBL" id="CM047943">
    <property type="protein sequence ID" value="KAI9900942.1"/>
    <property type="molecule type" value="Genomic_DNA"/>
</dbReference>
<accession>A0ACC0V400</accession>
<dbReference type="Proteomes" id="UP001163324">
    <property type="component" value="Chromosome 4"/>
</dbReference>
<organism evidence="1 2">
    <name type="scientific">Trichothecium roseum</name>
    <dbReference type="NCBI Taxonomy" id="47278"/>
    <lineage>
        <taxon>Eukaryota</taxon>
        <taxon>Fungi</taxon>
        <taxon>Dikarya</taxon>
        <taxon>Ascomycota</taxon>
        <taxon>Pezizomycotina</taxon>
        <taxon>Sordariomycetes</taxon>
        <taxon>Hypocreomycetidae</taxon>
        <taxon>Hypocreales</taxon>
        <taxon>Hypocreales incertae sedis</taxon>
        <taxon>Trichothecium</taxon>
    </lineage>
</organism>